<evidence type="ECO:0000313" key="3">
    <source>
        <dbReference type="EMBL" id="BEQ16281.1"/>
    </source>
</evidence>
<accession>A0AAU9F047</accession>
<evidence type="ECO:0000259" key="2">
    <source>
        <dbReference type="SMART" id="SM00834"/>
    </source>
</evidence>
<dbReference type="InterPro" id="IPR013429">
    <property type="entry name" value="Regulatory_FmdB_Zinc_ribbon"/>
</dbReference>
<evidence type="ECO:0000256" key="1">
    <source>
        <dbReference type="SAM" id="MobiDB-lite"/>
    </source>
</evidence>
<dbReference type="SMART" id="SM00834">
    <property type="entry name" value="CxxC_CXXC_SSSS"/>
    <property type="match status" value="1"/>
</dbReference>
<sequence length="72" mass="7740">MPIYEFYCPRCQESFETLVFKKNEKVTCPKCDCAKVERLLSGFAHKSGSGGKMVSSSSGCASCTASSCASCH</sequence>
<feature type="compositionally biased region" description="Low complexity" evidence="1">
    <location>
        <begin position="52"/>
        <end position="72"/>
    </location>
</feature>
<dbReference type="EMBL" id="AP028679">
    <property type="protein sequence ID" value="BEQ16281.1"/>
    <property type="molecule type" value="Genomic_DNA"/>
</dbReference>
<protein>
    <recommendedName>
        <fullName evidence="2">Putative regulatory protein FmdB zinc ribbon domain-containing protein</fullName>
    </recommendedName>
</protein>
<name>A0AAU9F047_9BACT</name>
<reference evidence="4" key="1">
    <citation type="journal article" date="2023" name="Arch. Microbiol.">
        <title>Desulfoferula mesophilus gen. nov. sp. nov., a mesophilic sulfate-reducing bacterium isolated from a brackish lake sediment.</title>
        <authorList>
            <person name="Watanabe T."/>
            <person name="Yabe T."/>
            <person name="Tsuji J.M."/>
            <person name="Fukui M."/>
        </authorList>
    </citation>
    <scope>NUCLEOTIDE SEQUENCE [LARGE SCALE GENOMIC DNA]</scope>
    <source>
        <strain evidence="4">12FAK</strain>
    </source>
</reference>
<proteinExistence type="predicted"/>
<organism evidence="3 4">
    <name type="scientific">Desulfoferula mesophila</name>
    <dbReference type="NCBI Taxonomy" id="3058419"/>
    <lineage>
        <taxon>Bacteria</taxon>
        <taxon>Pseudomonadati</taxon>
        <taxon>Thermodesulfobacteriota</taxon>
        <taxon>Desulfarculia</taxon>
        <taxon>Desulfarculales</taxon>
        <taxon>Desulfarculaceae</taxon>
        <taxon>Desulfoferula</taxon>
    </lineage>
</organism>
<evidence type="ECO:0000313" key="4">
    <source>
        <dbReference type="Proteomes" id="UP001366166"/>
    </source>
</evidence>
<keyword evidence="4" id="KW-1185">Reference proteome</keyword>
<dbReference type="NCBIfam" id="TIGR02605">
    <property type="entry name" value="CxxC_CxxC_SSSS"/>
    <property type="match status" value="1"/>
</dbReference>
<feature type="domain" description="Putative regulatory protein FmdB zinc ribbon" evidence="2">
    <location>
        <begin position="1"/>
        <end position="41"/>
    </location>
</feature>
<dbReference type="Pfam" id="PF09723">
    <property type="entry name" value="Zn_ribbon_8"/>
    <property type="match status" value="1"/>
</dbReference>
<gene>
    <name evidence="3" type="ORF">FAK_33470</name>
</gene>
<dbReference type="KEGG" id="dmp:FAK_33470"/>
<feature type="region of interest" description="Disordered" evidence="1">
    <location>
        <begin position="46"/>
        <end position="72"/>
    </location>
</feature>
<dbReference type="Proteomes" id="UP001366166">
    <property type="component" value="Chromosome"/>
</dbReference>
<dbReference type="RefSeq" id="WP_338601885.1">
    <property type="nucleotide sequence ID" value="NZ_AP028679.1"/>
</dbReference>
<dbReference type="AlphaFoldDB" id="A0AAU9F047"/>